<feature type="region of interest" description="Disordered" evidence="1">
    <location>
        <begin position="108"/>
        <end position="135"/>
    </location>
</feature>
<protein>
    <recommendedName>
        <fullName evidence="2">5'-3' DNA helicase ZGRF1-like N-terminal domain-containing protein</fullName>
    </recommendedName>
</protein>
<feature type="region of interest" description="Disordered" evidence="1">
    <location>
        <begin position="1010"/>
        <end position="1038"/>
    </location>
</feature>
<proteinExistence type="predicted"/>
<feature type="compositionally biased region" description="Polar residues" evidence="1">
    <location>
        <begin position="279"/>
        <end position="298"/>
    </location>
</feature>
<keyword evidence="4" id="KW-1185">Reference proteome</keyword>
<feature type="region of interest" description="Disordered" evidence="1">
    <location>
        <begin position="230"/>
        <end position="357"/>
    </location>
</feature>
<feature type="region of interest" description="Disordered" evidence="1">
    <location>
        <begin position="150"/>
        <end position="189"/>
    </location>
</feature>
<feature type="compositionally biased region" description="Basic residues" evidence="1">
    <location>
        <begin position="321"/>
        <end position="334"/>
    </location>
</feature>
<accession>A0A5E8BL59</accession>
<feature type="region of interest" description="Disordered" evidence="1">
    <location>
        <begin position="389"/>
        <end position="449"/>
    </location>
</feature>
<feature type="compositionally biased region" description="Polar residues" evidence="1">
    <location>
        <begin position="862"/>
        <end position="885"/>
    </location>
</feature>
<feature type="compositionally biased region" description="Polar residues" evidence="1">
    <location>
        <begin position="108"/>
        <end position="118"/>
    </location>
</feature>
<feature type="region of interest" description="Disordered" evidence="1">
    <location>
        <begin position="763"/>
        <end position="804"/>
    </location>
</feature>
<evidence type="ECO:0000256" key="1">
    <source>
        <dbReference type="SAM" id="MobiDB-lite"/>
    </source>
</evidence>
<dbReference type="AlphaFoldDB" id="A0A5E8BL59"/>
<dbReference type="InterPro" id="IPR018838">
    <property type="entry name" value="ZGRF1-like_N"/>
</dbReference>
<dbReference type="GeneID" id="43581541"/>
<evidence type="ECO:0000259" key="2">
    <source>
        <dbReference type="Pfam" id="PF10382"/>
    </source>
</evidence>
<feature type="domain" description="5'-3' DNA helicase ZGRF1-like N-terminal" evidence="2">
    <location>
        <begin position="12"/>
        <end position="91"/>
    </location>
</feature>
<feature type="compositionally biased region" description="Low complexity" evidence="1">
    <location>
        <begin position="175"/>
        <end position="189"/>
    </location>
</feature>
<feature type="compositionally biased region" description="Polar residues" evidence="1">
    <location>
        <begin position="257"/>
        <end position="268"/>
    </location>
</feature>
<dbReference type="EMBL" id="CABVLU010000002">
    <property type="protein sequence ID" value="VVT50358.1"/>
    <property type="molecule type" value="Genomic_DNA"/>
</dbReference>
<feature type="compositionally biased region" description="Polar residues" evidence="1">
    <location>
        <begin position="1026"/>
        <end position="1038"/>
    </location>
</feature>
<evidence type="ECO:0000313" key="3">
    <source>
        <dbReference type="EMBL" id="VVT50358.1"/>
    </source>
</evidence>
<gene>
    <name evidence="3" type="ORF">SAPINGB_P002723</name>
</gene>
<dbReference type="RefSeq" id="XP_031853332.1">
    <property type="nucleotide sequence ID" value="XM_031997441.1"/>
</dbReference>
<feature type="region of interest" description="Disordered" evidence="1">
    <location>
        <begin position="862"/>
        <end position="898"/>
    </location>
</feature>
<sequence length="1076" mass="119524">MTLSPSKELAGVLHFVVMWTKESHKSKPSWNDGTLDFHIRNRSYILKDENSYTVKTGFLNQDRLNQQGEISLGVPYLITIESEEKMTYTDISSIIPKNRKAYVPPSFNNSNQLESSTVLEAPNKNNHRETRKTSTKGIIAPPQLHLSNTVNISGSNMFRSPLDGLNPRKPIYPNRPSSSSSSSRSSTKIIPSKSKVALYVLDSTTSAATAPYIPPLPKAAQYNVVSISSNQVSNNDDTPKSSPIPDLSTLSMPVFNHQENSSKTQNRMRISKKPLYEIHNTSPKKSTNKLSSPSQRQNSFDDKDFGSSDFEFESSLELEHHQKKAPPKSTKSKTLKVFPKKKDQNQKNLSPNSSPLCEDDLIDLNVGEVSYSKSAENDFKKGPKVAVNRKKSFPGVSPIQNTEKNQDSSKSESPSAASYLLNNPETKSTHRKCSTPLLTKSHSPTHAKIAENKDDTDIFNFAFPSRSNRKLLSLSSRSMTSLPKSNKSVIQPSAFGQHNKLGSLREASSNENQNKSNNDFLEFDKRITNTKTTLEDKLEHSGILKKISTTLRDDLKSAKYCDSSGVPAKNKDSASPFEFDSDDDIEVLDQCEADAVTKSNLKRHTNFSVAEISKRTKVNKNLVTRDSPTIEDSFNHLKEKNELLNMDKVQKEKSLEITSSLPKQKTHKSLSSFAFTNLDKKYCAPIPGNSVKDSVLNTSDATIPDNMNGLKKKQVDSTLKTNVDKTLEDTHNDIDQFPGSSSQNNIRQYPSSFGEAFGFNDDIDMNQHHEPNEYLSSGSEENYLPKQPAKSFLPPKSPEFEFDDEPSLDLDLENLSELGARFDFVRKSDVISERKISTENEVDFIPASSELIEIDSFSASKTPQPKFNGRVDNTSSVPLAGQNNSDSDELPDSEKDDFKIPASFEMPPPSNIKPKPPVSHSTIVDTSEIAQRTESLLDLSFELSQAIDKVEMSLSQQNPDFAEETSAKDVALGGNIGGAIGANHTTANTLPTFFNITNALVFPSNNKMPAYKNPLKQNDKKGNGRNYKTSTNDGFSLASKNKQPPVIITEFGPWTPETLELFDWRPPNLSYPPNNL</sequence>
<evidence type="ECO:0000313" key="4">
    <source>
        <dbReference type="Proteomes" id="UP000398389"/>
    </source>
</evidence>
<dbReference type="Proteomes" id="UP000398389">
    <property type="component" value="Unassembled WGS sequence"/>
</dbReference>
<name>A0A5E8BL59_9ASCO</name>
<reference evidence="3 4" key="1">
    <citation type="submission" date="2019-09" db="EMBL/GenBank/DDBJ databases">
        <authorList>
            <person name="Brejova B."/>
        </authorList>
    </citation>
    <scope>NUCLEOTIDE SEQUENCE [LARGE SCALE GENOMIC DNA]</scope>
</reference>
<dbReference type="Pfam" id="PF10382">
    <property type="entry name" value="ZGRF1-like_N"/>
    <property type="match status" value="1"/>
</dbReference>
<organism evidence="3 4">
    <name type="scientific">Magnusiomyces paraingens</name>
    <dbReference type="NCBI Taxonomy" id="2606893"/>
    <lineage>
        <taxon>Eukaryota</taxon>
        <taxon>Fungi</taxon>
        <taxon>Dikarya</taxon>
        <taxon>Ascomycota</taxon>
        <taxon>Saccharomycotina</taxon>
        <taxon>Dipodascomycetes</taxon>
        <taxon>Dipodascales</taxon>
        <taxon>Dipodascaceae</taxon>
        <taxon>Magnusiomyces</taxon>
    </lineage>
</organism>
<feature type="compositionally biased region" description="Polar residues" evidence="1">
    <location>
        <begin position="346"/>
        <end position="355"/>
    </location>
</feature>